<organism evidence="8 9">
    <name type="scientific">Thermodesulfovibrio aggregans</name>
    <dbReference type="NCBI Taxonomy" id="86166"/>
    <lineage>
        <taxon>Bacteria</taxon>
        <taxon>Pseudomonadati</taxon>
        <taxon>Nitrospirota</taxon>
        <taxon>Thermodesulfovibrionia</taxon>
        <taxon>Thermodesulfovibrionales</taxon>
        <taxon>Thermodesulfovibrionaceae</taxon>
        <taxon>Thermodesulfovibrio</taxon>
    </lineage>
</organism>
<dbReference type="InterPro" id="IPR036280">
    <property type="entry name" value="Multihaem_cyt_sf"/>
</dbReference>
<evidence type="ECO:0000256" key="5">
    <source>
        <dbReference type="PROSITE-ProRule" id="PRU00433"/>
    </source>
</evidence>
<feature type="transmembrane region" description="Helical" evidence="6">
    <location>
        <begin position="219"/>
        <end position="236"/>
    </location>
</feature>
<dbReference type="GO" id="GO:0046872">
    <property type="term" value="F:metal ion binding"/>
    <property type="evidence" value="ECO:0007669"/>
    <property type="project" value="UniProtKB-KW"/>
</dbReference>
<feature type="transmembrane region" description="Helical" evidence="6">
    <location>
        <begin position="178"/>
        <end position="198"/>
    </location>
</feature>
<dbReference type="PANTHER" id="PTHR35038">
    <property type="entry name" value="DISSIMILATORY SULFITE REDUCTASE SIRA"/>
    <property type="match status" value="1"/>
</dbReference>
<proteinExistence type="predicted"/>
<dbReference type="SUPFAM" id="SSF46626">
    <property type="entry name" value="Cytochrome c"/>
    <property type="match status" value="1"/>
</dbReference>
<dbReference type="SUPFAM" id="SSF48695">
    <property type="entry name" value="Multiheme cytochromes"/>
    <property type="match status" value="1"/>
</dbReference>
<keyword evidence="4 5" id="KW-0408">Iron</keyword>
<feature type="transmembrane region" description="Helical" evidence="6">
    <location>
        <begin position="95"/>
        <end position="120"/>
    </location>
</feature>
<dbReference type="AlphaFoldDB" id="A0A0U9HQI7"/>
<dbReference type="RefSeq" id="WP_059176732.1">
    <property type="nucleotide sequence ID" value="NZ_BCNO01000002.1"/>
</dbReference>
<evidence type="ECO:0000313" key="8">
    <source>
        <dbReference type="EMBL" id="GAQ95288.1"/>
    </source>
</evidence>
<dbReference type="GO" id="GO:0009055">
    <property type="term" value="F:electron transfer activity"/>
    <property type="evidence" value="ECO:0007669"/>
    <property type="project" value="InterPro"/>
</dbReference>
<evidence type="ECO:0000256" key="3">
    <source>
        <dbReference type="ARBA" id="ARBA00022729"/>
    </source>
</evidence>
<evidence type="ECO:0000313" key="9">
    <source>
        <dbReference type="Proteomes" id="UP000054976"/>
    </source>
</evidence>
<evidence type="ECO:0000256" key="6">
    <source>
        <dbReference type="SAM" id="Phobius"/>
    </source>
</evidence>
<keyword evidence="6" id="KW-0812">Transmembrane</keyword>
<feature type="transmembrane region" description="Helical" evidence="6">
    <location>
        <begin position="16"/>
        <end position="40"/>
    </location>
</feature>
<dbReference type="InterPro" id="IPR051829">
    <property type="entry name" value="Multiheme_Cytochr_ET"/>
</dbReference>
<keyword evidence="3" id="KW-0732">Signal</keyword>
<sequence>MNYPVWELYWLNSGTLIAIIAVLHVFISHFAVGGGIFLWLTDLKSVKEGNIALRQYVRRHIWFFLLLTMVFGGVSGVGIWFIIALSSPWATSVLIHTFVFAWAIEWVFFIVEIVSLLIYHYKFESLSDRNRLRVAFIYAASAWLSLFIINGIITFMLSPGQWLQTNNFWHGFFNPTNLPGLFFRTFICIMFAGLFGFVTAVFEKNDSLRQTLLKYCAKWLYIPLPFLILSAFWYFYSIPENARLTNFVLNKQTANAVNVFILSTVLLYLLALVMVFRTSKALQRVSVFVLLIIGLSWIGGFEYMREYARKPYVIYGYMYSPSILVHDEEKLNREGFLKHAKWTAIKEVTEENRVLAGRELFNLQCLSCHTIGGVKNDIIEKTKGLTYFGIISQLYGQGKILDYMPKFIGNEREMEALAAFIKSLHKKQDPNIQPFTVKEENVEIPTFNPDKDKYVLLAWSTLGEKCITDADRWFSFLYPGSTLQAILIKRGKKPKIISDGIEIHYEVQKGYENPSKHVDFWKYSQSLKSKKIQENIGLTGKGLKGVFDYDGERKIFSAEGIPVIPYRDDGVFNPYPVFDIKAIEKGTNRILQQTKVVAPVSTELRCFLCHGGTPRWNGISGISDETAKNILQIHDRRHGTKLLESALKGKPQMCQSCHEDFIVKSKGIKGHNSFSASMHGWHANYIPYKDERACNFCHPNDTRGNTRCNRDIHSKLGIGCTQCHGKLDDHAASVLLSQEGTRTAKLLLKNLNPETPLAQINPRKPWVNQPDCLNCHIGFQKPDKSSSSFNKWTSDGKMLFRNRDDSTGRLPCTACHSSPHATYPAFNEYGKNRDNIQPMQYQGNPLPIGAQMKCSVCHIEKMDRASAHHTNMLREFRNRNILK</sequence>
<evidence type="ECO:0000256" key="2">
    <source>
        <dbReference type="ARBA" id="ARBA00022723"/>
    </source>
</evidence>
<keyword evidence="9" id="KW-1185">Reference proteome</keyword>
<dbReference type="EMBL" id="BCNO01000002">
    <property type="protein sequence ID" value="GAQ95288.1"/>
    <property type="molecule type" value="Genomic_DNA"/>
</dbReference>
<dbReference type="STRING" id="86166.TAGGR_2177"/>
<keyword evidence="1 5" id="KW-0349">Heme</keyword>
<gene>
    <name evidence="8" type="ORF">TAGGR_2177</name>
</gene>
<dbReference type="PROSITE" id="PS51007">
    <property type="entry name" value="CYTC"/>
    <property type="match status" value="1"/>
</dbReference>
<feature type="transmembrane region" description="Helical" evidence="6">
    <location>
        <begin position="256"/>
        <end position="276"/>
    </location>
</feature>
<evidence type="ECO:0000256" key="1">
    <source>
        <dbReference type="ARBA" id="ARBA00022617"/>
    </source>
</evidence>
<protein>
    <recommendedName>
        <fullName evidence="7">Cytochrome c domain-containing protein</fullName>
    </recommendedName>
</protein>
<dbReference type="OrthoDB" id="9795893at2"/>
<dbReference type="InterPro" id="IPR036909">
    <property type="entry name" value="Cyt_c-like_dom_sf"/>
</dbReference>
<evidence type="ECO:0000259" key="7">
    <source>
        <dbReference type="PROSITE" id="PS51007"/>
    </source>
</evidence>
<reference evidence="9" key="1">
    <citation type="submission" date="2016-01" db="EMBL/GenBank/DDBJ databases">
        <title>Draft genome sequence of Thermodesulfovibrio aggregans strain TGE-P1.</title>
        <authorList>
            <person name="Sekiguchi Y."/>
            <person name="Ohashi A."/>
            <person name="Matsuura N."/>
            <person name="Tourlousse M.D."/>
        </authorList>
    </citation>
    <scope>NUCLEOTIDE SEQUENCE [LARGE SCALE GENOMIC DNA]</scope>
    <source>
        <strain evidence="9">TGE-P1</strain>
    </source>
</reference>
<accession>A0A0U9HQI7</accession>
<feature type="transmembrane region" description="Helical" evidence="6">
    <location>
        <begin position="61"/>
        <end position="83"/>
    </location>
</feature>
<dbReference type="InterPro" id="IPR009056">
    <property type="entry name" value="Cyt_c-like_dom"/>
</dbReference>
<keyword evidence="6" id="KW-0472">Membrane</keyword>
<keyword evidence="2 5" id="KW-0479">Metal-binding</keyword>
<dbReference type="GO" id="GO:0020037">
    <property type="term" value="F:heme binding"/>
    <property type="evidence" value="ECO:0007669"/>
    <property type="project" value="InterPro"/>
</dbReference>
<dbReference type="PANTHER" id="PTHR35038:SF8">
    <property type="entry name" value="C-TYPE POLYHEME CYTOCHROME OMCC"/>
    <property type="match status" value="1"/>
</dbReference>
<feature type="transmembrane region" description="Helical" evidence="6">
    <location>
        <begin position="285"/>
        <end position="304"/>
    </location>
</feature>
<evidence type="ECO:0000256" key="4">
    <source>
        <dbReference type="ARBA" id="ARBA00023004"/>
    </source>
</evidence>
<feature type="domain" description="Cytochrome c" evidence="7">
    <location>
        <begin position="352"/>
        <end position="440"/>
    </location>
</feature>
<dbReference type="Gene3D" id="1.10.1130.10">
    <property type="entry name" value="Flavocytochrome C3, Chain A"/>
    <property type="match status" value="1"/>
</dbReference>
<dbReference type="Gene3D" id="1.10.760.10">
    <property type="entry name" value="Cytochrome c-like domain"/>
    <property type="match status" value="1"/>
</dbReference>
<name>A0A0U9HQI7_9BACT</name>
<comment type="caution">
    <text evidence="8">The sequence shown here is derived from an EMBL/GenBank/DDBJ whole genome shotgun (WGS) entry which is preliminary data.</text>
</comment>
<feature type="transmembrane region" description="Helical" evidence="6">
    <location>
        <begin position="132"/>
        <end position="158"/>
    </location>
</feature>
<dbReference type="Proteomes" id="UP000054976">
    <property type="component" value="Unassembled WGS sequence"/>
</dbReference>
<keyword evidence="6" id="KW-1133">Transmembrane helix</keyword>